<keyword evidence="3" id="KW-1185">Reference proteome</keyword>
<sequence length="52" mass="6003">MRLMLISVILGYLGIVLGRSLGSDFYSICFGLIGFFLPVFYILEKIYTDYDR</sequence>
<dbReference type="EMBL" id="JAUSWN010000011">
    <property type="protein sequence ID" value="MDQ0479754.1"/>
    <property type="molecule type" value="Genomic_DNA"/>
</dbReference>
<evidence type="ECO:0000313" key="3">
    <source>
        <dbReference type="Proteomes" id="UP001224418"/>
    </source>
</evidence>
<organism evidence="2 3">
    <name type="scientific">Hathewaya limosa</name>
    <name type="common">Clostridium limosum</name>
    <dbReference type="NCBI Taxonomy" id="1536"/>
    <lineage>
        <taxon>Bacteria</taxon>
        <taxon>Bacillati</taxon>
        <taxon>Bacillota</taxon>
        <taxon>Clostridia</taxon>
        <taxon>Eubacteriales</taxon>
        <taxon>Clostridiaceae</taxon>
        <taxon>Hathewaya</taxon>
    </lineage>
</organism>
<gene>
    <name evidence="2" type="ORF">QOZ93_001496</name>
</gene>
<accession>A0ABU0JUM1</accession>
<evidence type="ECO:0000256" key="1">
    <source>
        <dbReference type="SAM" id="Phobius"/>
    </source>
</evidence>
<protein>
    <submittedName>
        <fullName evidence="2">Uncharacterized membrane protein YbaN (DUF454 family)</fullName>
    </submittedName>
</protein>
<evidence type="ECO:0000313" key="2">
    <source>
        <dbReference type="EMBL" id="MDQ0479754.1"/>
    </source>
</evidence>
<dbReference type="Proteomes" id="UP001224418">
    <property type="component" value="Unassembled WGS sequence"/>
</dbReference>
<proteinExistence type="predicted"/>
<keyword evidence="1" id="KW-0812">Transmembrane</keyword>
<name>A0ABU0JUM1_HATLI</name>
<comment type="caution">
    <text evidence="2">The sequence shown here is derived from an EMBL/GenBank/DDBJ whole genome shotgun (WGS) entry which is preliminary data.</text>
</comment>
<keyword evidence="1" id="KW-0472">Membrane</keyword>
<feature type="transmembrane region" description="Helical" evidence="1">
    <location>
        <begin position="28"/>
        <end position="47"/>
    </location>
</feature>
<dbReference type="RefSeq" id="WP_307355709.1">
    <property type="nucleotide sequence ID" value="NZ_BAAACJ010000001.1"/>
</dbReference>
<reference evidence="2 3" key="1">
    <citation type="submission" date="2023-07" db="EMBL/GenBank/DDBJ databases">
        <title>Genomic Encyclopedia of Type Strains, Phase IV (KMG-IV): sequencing the most valuable type-strain genomes for metagenomic binning, comparative biology and taxonomic classification.</title>
        <authorList>
            <person name="Goeker M."/>
        </authorList>
    </citation>
    <scope>NUCLEOTIDE SEQUENCE [LARGE SCALE GENOMIC DNA]</scope>
    <source>
        <strain evidence="2 3">DSM 1400</strain>
    </source>
</reference>
<keyword evidence="1" id="KW-1133">Transmembrane helix</keyword>